<reference evidence="1 2" key="1">
    <citation type="submission" date="2016-10" db="EMBL/GenBank/DDBJ databases">
        <authorList>
            <person name="de Groot N.N."/>
        </authorList>
    </citation>
    <scope>NUCLEOTIDE SEQUENCE [LARGE SCALE GENOMIC DNA]</scope>
    <source>
        <strain evidence="1 2">DSM 1041</strain>
    </source>
</reference>
<organism evidence="1 2">
    <name type="scientific">Azotobacter beijerinckii</name>
    <dbReference type="NCBI Taxonomy" id="170623"/>
    <lineage>
        <taxon>Bacteria</taxon>
        <taxon>Pseudomonadati</taxon>
        <taxon>Pseudomonadota</taxon>
        <taxon>Gammaproteobacteria</taxon>
        <taxon>Pseudomonadales</taxon>
        <taxon>Pseudomonadaceae</taxon>
        <taxon>Azotobacter</taxon>
    </lineage>
</organism>
<protein>
    <submittedName>
        <fullName evidence="1">Uncharacterized protein</fullName>
    </submittedName>
</protein>
<gene>
    <name evidence="1" type="ORF">SAMN04244579_03632</name>
</gene>
<proteinExistence type="predicted"/>
<accession>A0A1H6XI85</accession>
<evidence type="ECO:0000313" key="1">
    <source>
        <dbReference type="EMBL" id="SEJ24295.1"/>
    </source>
</evidence>
<evidence type="ECO:0000313" key="2">
    <source>
        <dbReference type="Proteomes" id="UP000199005"/>
    </source>
</evidence>
<name>A0A1H6XI85_9GAMM</name>
<dbReference type="AlphaFoldDB" id="A0A1H6XI85"/>
<sequence length="151" mass="16848">MGLPSQKYINFIANLMPIYEGEQVGNRYCARSLRDGTLLLPHQDEDGGRDDFITIWWQGDASRASDAMANMVASNAVTEYVQQATIGKPPEYTTALLLHLAQHFEYKTGDTLYLPYAQEDQDIEALIKIIAIAKKAGIQLALEGLKKLVFL</sequence>
<dbReference type="Proteomes" id="UP000199005">
    <property type="component" value="Unassembled WGS sequence"/>
</dbReference>
<dbReference type="STRING" id="170623.SAMN04244579_03632"/>
<dbReference type="EMBL" id="FNYO01000057">
    <property type="protein sequence ID" value="SEJ24295.1"/>
    <property type="molecule type" value="Genomic_DNA"/>
</dbReference>